<proteinExistence type="predicted"/>
<dbReference type="EMBL" id="CM042031">
    <property type="protein sequence ID" value="KAI3783313.1"/>
    <property type="molecule type" value="Genomic_DNA"/>
</dbReference>
<reference evidence="2" key="1">
    <citation type="journal article" date="2022" name="Mol. Ecol. Resour.">
        <title>The genomes of chicory, endive, great burdock and yacon provide insights into Asteraceae palaeo-polyploidization history and plant inulin production.</title>
        <authorList>
            <person name="Fan W."/>
            <person name="Wang S."/>
            <person name="Wang H."/>
            <person name="Wang A."/>
            <person name="Jiang F."/>
            <person name="Liu H."/>
            <person name="Zhao H."/>
            <person name="Xu D."/>
            <person name="Zhang Y."/>
        </authorList>
    </citation>
    <scope>NUCLEOTIDE SEQUENCE [LARGE SCALE GENOMIC DNA]</scope>
    <source>
        <strain evidence="2">cv. Yunnan</strain>
    </source>
</reference>
<evidence type="ECO:0000313" key="2">
    <source>
        <dbReference type="Proteomes" id="UP001056120"/>
    </source>
</evidence>
<organism evidence="1 2">
    <name type="scientific">Smallanthus sonchifolius</name>
    <dbReference type="NCBI Taxonomy" id="185202"/>
    <lineage>
        <taxon>Eukaryota</taxon>
        <taxon>Viridiplantae</taxon>
        <taxon>Streptophyta</taxon>
        <taxon>Embryophyta</taxon>
        <taxon>Tracheophyta</taxon>
        <taxon>Spermatophyta</taxon>
        <taxon>Magnoliopsida</taxon>
        <taxon>eudicotyledons</taxon>
        <taxon>Gunneridae</taxon>
        <taxon>Pentapetalae</taxon>
        <taxon>asterids</taxon>
        <taxon>campanulids</taxon>
        <taxon>Asterales</taxon>
        <taxon>Asteraceae</taxon>
        <taxon>Asteroideae</taxon>
        <taxon>Heliantheae alliance</taxon>
        <taxon>Millerieae</taxon>
        <taxon>Smallanthus</taxon>
    </lineage>
</organism>
<gene>
    <name evidence="1" type="ORF">L1987_42391</name>
</gene>
<sequence>MVATEDLIKEKGKVKMSMVEQEETRKDVSETADADPQSIIPGTNMPLGLADELAQRLQDEENEAIRREEAERKLEEYKSKAAAKRALQKMISQKESDKAQRKPWQNELIASGRFQMRDLIRIKMSTLSEMVKQVRKDQITTQQNITVNLNSSQSTPTELLEIKIEFAEKPKDLSPHQSPTRKEVSTLSSQYVIKRDDNTRETFKCISDVMELSNIDLQKIVSLGIDIFNDSESARLLIQALKKKVFNVHEEEKKEEEPLEVIPIVSWELLGKTGQFLITYQNGVQEYLSADRIVTLVPDDMRALLKIPLKNDSNDQMGEFVKDAMHRQLDGLSFSESTQGDENEEKKEQFFGNEDDPDSNDIGESPADNEVPLTQSQTLIS</sequence>
<name>A0ACB9GJG6_9ASTR</name>
<comment type="caution">
    <text evidence="1">The sequence shown here is derived from an EMBL/GenBank/DDBJ whole genome shotgun (WGS) entry which is preliminary data.</text>
</comment>
<dbReference type="Proteomes" id="UP001056120">
    <property type="component" value="Linkage Group LG14"/>
</dbReference>
<evidence type="ECO:0000313" key="1">
    <source>
        <dbReference type="EMBL" id="KAI3783313.1"/>
    </source>
</evidence>
<accession>A0ACB9GJG6</accession>
<reference evidence="1 2" key="2">
    <citation type="journal article" date="2022" name="Mol. Ecol. Resour.">
        <title>The genomes of chicory, endive, great burdock and yacon provide insights into Asteraceae paleo-polyploidization history and plant inulin production.</title>
        <authorList>
            <person name="Fan W."/>
            <person name="Wang S."/>
            <person name="Wang H."/>
            <person name="Wang A."/>
            <person name="Jiang F."/>
            <person name="Liu H."/>
            <person name="Zhao H."/>
            <person name="Xu D."/>
            <person name="Zhang Y."/>
        </authorList>
    </citation>
    <scope>NUCLEOTIDE SEQUENCE [LARGE SCALE GENOMIC DNA]</scope>
    <source>
        <strain evidence="2">cv. Yunnan</strain>
        <tissue evidence="1">Leaves</tissue>
    </source>
</reference>
<keyword evidence="2" id="KW-1185">Reference proteome</keyword>
<protein>
    <submittedName>
        <fullName evidence="1">Uncharacterized protein</fullName>
    </submittedName>
</protein>